<dbReference type="EMBL" id="BGZK01000686">
    <property type="protein sequence ID" value="GBP56162.1"/>
    <property type="molecule type" value="Genomic_DNA"/>
</dbReference>
<gene>
    <name evidence="1" type="ORF">EVAR_23601_1</name>
</gene>
<name>A0A4C1WZN1_EUMVA</name>
<organism evidence="1 2">
    <name type="scientific">Eumeta variegata</name>
    <name type="common">Bagworm moth</name>
    <name type="synonym">Eumeta japonica</name>
    <dbReference type="NCBI Taxonomy" id="151549"/>
    <lineage>
        <taxon>Eukaryota</taxon>
        <taxon>Metazoa</taxon>
        <taxon>Ecdysozoa</taxon>
        <taxon>Arthropoda</taxon>
        <taxon>Hexapoda</taxon>
        <taxon>Insecta</taxon>
        <taxon>Pterygota</taxon>
        <taxon>Neoptera</taxon>
        <taxon>Endopterygota</taxon>
        <taxon>Lepidoptera</taxon>
        <taxon>Glossata</taxon>
        <taxon>Ditrysia</taxon>
        <taxon>Tineoidea</taxon>
        <taxon>Psychidae</taxon>
        <taxon>Oiketicinae</taxon>
        <taxon>Eumeta</taxon>
    </lineage>
</organism>
<accession>A0A4C1WZN1</accession>
<evidence type="ECO:0000313" key="2">
    <source>
        <dbReference type="Proteomes" id="UP000299102"/>
    </source>
</evidence>
<protein>
    <submittedName>
        <fullName evidence="1">Uncharacterized protein</fullName>
    </submittedName>
</protein>
<proteinExistence type="predicted"/>
<dbReference type="Proteomes" id="UP000299102">
    <property type="component" value="Unassembled WGS sequence"/>
</dbReference>
<keyword evidence="2" id="KW-1185">Reference proteome</keyword>
<sequence>MSAFPLRRARYFTVLTKRNEFFDPLAIECYGQLAANTLNFGCGERVGGEGTRGKLPKTHALAFQSISLMAKMGREITTSAAAFRSVSESAGGPLSLLNSTLPCISPLLFLLAYSPLHQICHFKRPAAHG</sequence>
<evidence type="ECO:0000313" key="1">
    <source>
        <dbReference type="EMBL" id="GBP56162.1"/>
    </source>
</evidence>
<comment type="caution">
    <text evidence="1">The sequence shown here is derived from an EMBL/GenBank/DDBJ whole genome shotgun (WGS) entry which is preliminary data.</text>
</comment>
<reference evidence="1 2" key="1">
    <citation type="journal article" date="2019" name="Commun. Biol.">
        <title>The bagworm genome reveals a unique fibroin gene that provides high tensile strength.</title>
        <authorList>
            <person name="Kono N."/>
            <person name="Nakamura H."/>
            <person name="Ohtoshi R."/>
            <person name="Tomita M."/>
            <person name="Numata K."/>
            <person name="Arakawa K."/>
        </authorList>
    </citation>
    <scope>NUCLEOTIDE SEQUENCE [LARGE SCALE GENOMIC DNA]</scope>
</reference>
<dbReference type="AlphaFoldDB" id="A0A4C1WZN1"/>